<dbReference type="AlphaFoldDB" id="G3HIV8"/>
<dbReference type="InParanoid" id="G3HIV8"/>
<dbReference type="Proteomes" id="UP000001075">
    <property type="component" value="Unassembled WGS sequence"/>
</dbReference>
<evidence type="ECO:0000313" key="2">
    <source>
        <dbReference type="Proteomes" id="UP000001075"/>
    </source>
</evidence>
<proteinExistence type="predicted"/>
<accession>G3HIV8</accession>
<evidence type="ECO:0000313" key="1">
    <source>
        <dbReference type="EMBL" id="EGV98794.1"/>
    </source>
</evidence>
<organism evidence="1 2">
    <name type="scientific">Cricetulus griseus</name>
    <name type="common">Chinese hamster</name>
    <name type="synonym">Cricetulus barabensis griseus</name>
    <dbReference type="NCBI Taxonomy" id="10029"/>
    <lineage>
        <taxon>Eukaryota</taxon>
        <taxon>Metazoa</taxon>
        <taxon>Chordata</taxon>
        <taxon>Craniata</taxon>
        <taxon>Vertebrata</taxon>
        <taxon>Euteleostomi</taxon>
        <taxon>Mammalia</taxon>
        <taxon>Eutheria</taxon>
        <taxon>Euarchontoglires</taxon>
        <taxon>Glires</taxon>
        <taxon>Rodentia</taxon>
        <taxon>Myomorpha</taxon>
        <taxon>Muroidea</taxon>
        <taxon>Cricetidae</taxon>
        <taxon>Cricetinae</taxon>
        <taxon>Cricetulus</taxon>
    </lineage>
</organism>
<dbReference type="EMBL" id="JH000413">
    <property type="protein sequence ID" value="EGV98794.1"/>
    <property type="molecule type" value="Genomic_DNA"/>
</dbReference>
<protein>
    <submittedName>
        <fullName evidence="1">Uncharacterized protein</fullName>
    </submittedName>
</protein>
<name>G3HIV8_CRIGR</name>
<reference evidence="2" key="1">
    <citation type="journal article" date="2011" name="Nat. Biotechnol.">
        <title>The genomic sequence of the Chinese hamster ovary (CHO)-K1 cell line.</title>
        <authorList>
            <person name="Xu X."/>
            <person name="Nagarajan H."/>
            <person name="Lewis N.E."/>
            <person name="Pan S."/>
            <person name="Cai Z."/>
            <person name="Liu X."/>
            <person name="Chen W."/>
            <person name="Xie M."/>
            <person name="Wang W."/>
            <person name="Hammond S."/>
            <person name="Andersen M.R."/>
            <person name="Neff N."/>
            <person name="Passarelli B."/>
            <person name="Koh W."/>
            <person name="Fan H.C."/>
            <person name="Wang J."/>
            <person name="Gui Y."/>
            <person name="Lee K.H."/>
            <person name="Betenbaugh M.J."/>
            <person name="Quake S.R."/>
            <person name="Famili I."/>
            <person name="Palsson B.O."/>
            <person name="Wang J."/>
        </authorList>
    </citation>
    <scope>NUCLEOTIDE SEQUENCE [LARGE SCALE GENOMIC DNA]</scope>
    <source>
        <strain evidence="2">CHO K1 cell line</strain>
    </source>
</reference>
<sequence length="94" mass="10760">MDLCEFKASLVSRASARIGSKATQRNPVLKTKTKQNKKCTRWVMAHNFNPSSQMRHRQNLSESEAILVYRVTSSIARATQRNRVSKIKQNKLIS</sequence>
<gene>
    <name evidence="1" type="ORF">I79_010586</name>
</gene>